<keyword evidence="2" id="KW-1185">Reference proteome</keyword>
<reference evidence="2" key="1">
    <citation type="submission" date="2016-10" db="EMBL/GenBank/DDBJ databases">
        <authorList>
            <person name="Varghese N."/>
            <person name="Submissions S."/>
        </authorList>
    </citation>
    <scope>NUCLEOTIDE SEQUENCE [LARGE SCALE GENOMIC DNA]</scope>
    <source>
        <strain evidence="2">DSM 45079</strain>
    </source>
</reference>
<dbReference type="RefSeq" id="WP_052762065.1">
    <property type="nucleotide sequence ID" value="NZ_KQ061219.1"/>
</dbReference>
<proteinExistence type="predicted"/>
<evidence type="ECO:0000313" key="2">
    <source>
        <dbReference type="Proteomes" id="UP000182977"/>
    </source>
</evidence>
<evidence type="ECO:0000313" key="1">
    <source>
        <dbReference type="EMBL" id="SDU17597.1"/>
    </source>
</evidence>
<dbReference type="STRING" id="419479.SAMN04488563_0434"/>
<protein>
    <submittedName>
        <fullName evidence="1">Uncharacterized protein</fullName>
    </submittedName>
</protein>
<dbReference type="OrthoDB" id="6957847at2"/>
<gene>
    <name evidence="1" type="ORF">SAMN04488563_0434</name>
</gene>
<organism evidence="1 2">
    <name type="scientific">Jiangella alkaliphila</name>
    <dbReference type="NCBI Taxonomy" id="419479"/>
    <lineage>
        <taxon>Bacteria</taxon>
        <taxon>Bacillati</taxon>
        <taxon>Actinomycetota</taxon>
        <taxon>Actinomycetes</taxon>
        <taxon>Jiangellales</taxon>
        <taxon>Jiangellaceae</taxon>
        <taxon>Jiangella</taxon>
    </lineage>
</organism>
<dbReference type="EMBL" id="LT629791">
    <property type="protein sequence ID" value="SDU17597.1"/>
    <property type="molecule type" value="Genomic_DNA"/>
</dbReference>
<sequence>MISPDKAKLDEIGEAMTALAPDGWHLLVLEATGAGDMARGELFAIMNDGGPRTKIHIDPNGVIALLELREDMYTDGIGTWYNATFRLPAGGKIAAEFDYHSPPYGGIATDDPASDGEADPGVLLKDQKLYPRDEGHLPAWHPARTITSI</sequence>
<dbReference type="Proteomes" id="UP000182977">
    <property type="component" value="Chromosome I"/>
</dbReference>
<dbReference type="InterPro" id="IPR036170">
    <property type="entry name" value="YezG-like_sf"/>
</dbReference>
<dbReference type="SUPFAM" id="SSF160424">
    <property type="entry name" value="BH3703-like"/>
    <property type="match status" value="1"/>
</dbReference>
<name>A0A1H2GD88_9ACTN</name>
<accession>A0A1H2GD88</accession>
<dbReference type="AlphaFoldDB" id="A0A1H2GD88"/>